<evidence type="ECO:0000313" key="2">
    <source>
        <dbReference type="Proteomes" id="UP000700059"/>
    </source>
</evidence>
<dbReference type="RefSeq" id="WP_221531196.1">
    <property type="nucleotide sequence ID" value="NZ_JAIGYP010000001.1"/>
</dbReference>
<dbReference type="Gene3D" id="3.30.70.100">
    <property type="match status" value="1"/>
</dbReference>
<proteinExistence type="predicted"/>
<dbReference type="InterPro" id="IPR036163">
    <property type="entry name" value="HMA_dom_sf"/>
</dbReference>
<dbReference type="EMBL" id="JAIGYQ010000001">
    <property type="protein sequence ID" value="MBX7489924.1"/>
    <property type="molecule type" value="Genomic_DNA"/>
</dbReference>
<reference evidence="1 2" key="1">
    <citation type="submission" date="2021-08" db="EMBL/GenBank/DDBJ databases">
        <title>Helicobacter spp. isolated from feces of Anatolian Ground Squirrel (Spermophilus xanthoprymnus) in Turkey.</title>
        <authorList>
            <person name="Aydin F."/>
            <person name="Abay S."/>
            <person name="Kayman T."/>
            <person name="Karakaya E."/>
            <person name="Saticioglu I.B."/>
        </authorList>
    </citation>
    <scope>NUCLEOTIDE SEQUENCE [LARGE SCALE GENOMIC DNA]</scope>
    <source>
        <strain evidence="1 2">Faydin-H70</strain>
    </source>
</reference>
<evidence type="ECO:0008006" key="3">
    <source>
        <dbReference type="Google" id="ProtNLM"/>
    </source>
</evidence>
<dbReference type="Proteomes" id="UP000700059">
    <property type="component" value="Unassembled WGS sequence"/>
</dbReference>
<gene>
    <name evidence="1" type="ORF">K4G57_00310</name>
</gene>
<keyword evidence="2" id="KW-1185">Reference proteome</keyword>
<dbReference type="SUPFAM" id="SSF55008">
    <property type="entry name" value="HMA, heavy metal-associated domain"/>
    <property type="match status" value="1"/>
</dbReference>
<sequence>MQKIQCQNIKCEGCVKKINDALLAEYPSLRVDIATQCVEVEASESALEAIRVKLQELGFLVPNGIFNKFRGFLNK</sequence>
<comment type="caution">
    <text evidence="1">The sequence shown here is derived from an EMBL/GenBank/DDBJ whole genome shotgun (WGS) entry which is preliminary data.</text>
</comment>
<accession>A0ABS7JKK8</accession>
<organism evidence="1 2">
    <name type="scientific">Helicobacter turcicus</name>
    <dbReference type="NCBI Taxonomy" id="2867412"/>
    <lineage>
        <taxon>Bacteria</taxon>
        <taxon>Pseudomonadati</taxon>
        <taxon>Campylobacterota</taxon>
        <taxon>Epsilonproteobacteria</taxon>
        <taxon>Campylobacterales</taxon>
        <taxon>Helicobacteraceae</taxon>
        <taxon>Helicobacter</taxon>
    </lineage>
</organism>
<evidence type="ECO:0000313" key="1">
    <source>
        <dbReference type="EMBL" id="MBX7489924.1"/>
    </source>
</evidence>
<protein>
    <recommendedName>
        <fullName evidence="3">HMA domain-containing protein</fullName>
    </recommendedName>
</protein>
<name>A0ABS7JKK8_9HELI</name>